<protein>
    <submittedName>
        <fullName evidence="6">CD244 protein</fullName>
    </submittedName>
</protein>
<dbReference type="EMBL" id="VWZA01002498">
    <property type="protein sequence ID" value="NXF53569.1"/>
    <property type="molecule type" value="Genomic_DNA"/>
</dbReference>
<accession>A0A7K8UGK2</accession>
<evidence type="ECO:0000256" key="2">
    <source>
        <dbReference type="ARBA" id="ARBA00022729"/>
    </source>
</evidence>
<dbReference type="GO" id="GO:0002323">
    <property type="term" value="P:natural killer cell activation involved in immune response"/>
    <property type="evidence" value="ECO:0007669"/>
    <property type="project" value="TreeGrafter"/>
</dbReference>
<keyword evidence="4" id="KW-0325">Glycoprotein</keyword>
<evidence type="ECO:0000313" key="6">
    <source>
        <dbReference type="EMBL" id="NXF53569.1"/>
    </source>
</evidence>
<keyword evidence="5" id="KW-1133">Transmembrane helix</keyword>
<dbReference type="InterPro" id="IPR015631">
    <property type="entry name" value="CD2/SLAM_rcpt"/>
</dbReference>
<evidence type="ECO:0000256" key="3">
    <source>
        <dbReference type="ARBA" id="ARBA00023136"/>
    </source>
</evidence>
<gene>
    <name evidence="6" type="primary">Cd244</name>
    <name evidence="6" type="ORF">OCEOCE_R07048</name>
</gene>
<reference evidence="6 7" key="1">
    <citation type="submission" date="2019-09" db="EMBL/GenBank/DDBJ databases">
        <title>Bird 10,000 Genomes (B10K) Project - Family phase.</title>
        <authorList>
            <person name="Zhang G."/>
        </authorList>
    </citation>
    <scope>NUCLEOTIDE SEQUENCE [LARGE SCALE GENOMIC DNA]</scope>
    <source>
        <strain evidence="6">B10K-CU-031-11</strain>
        <tissue evidence="6">Muscle</tissue>
    </source>
</reference>
<comment type="subcellular location">
    <subcellularLocation>
        <location evidence="1">Membrane</location>
    </subcellularLocation>
</comment>
<keyword evidence="7" id="KW-1185">Reference proteome</keyword>
<proteinExistence type="predicted"/>
<name>A0A7K8UGK2_OCEOC</name>
<feature type="non-terminal residue" evidence="6">
    <location>
        <position position="373"/>
    </location>
</feature>
<dbReference type="InterPro" id="IPR013783">
    <property type="entry name" value="Ig-like_fold"/>
</dbReference>
<keyword evidence="5" id="KW-0812">Transmembrane</keyword>
<evidence type="ECO:0000256" key="5">
    <source>
        <dbReference type="SAM" id="Phobius"/>
    </source>
</evidence>
<dbReference type="PANTHER" id="PTHR12080:SF56">
    <property type="entry name" value="NATURAL KILLER CELL RECEPTOR 2B4"/>
    <property type="match status" value="1"/>
</dbReference>
<dbReference type="AlphaFoldDB" id="A0A7K8UGK2"/>
<keyword evidence="3 5" id="KW-0472">Membrane</keyword>
<feature type="non-terminal residue" evidence="6">
    <location>
        <position position="1"/>
    </location>
</feature>
<dbReference type="Gene3D" id="2.60.40.10">
    <property type="entry name" value="Immunoglobulins"/>
    <property type="match status" value="2"/>
</dbReference>
<sequence length="373" mass="40086">SALGPPECREQAVSADGALQLLPEKPPQGWARVEWRVRLDAGYQQRILTAEKNEVAPSSMGPFSGRAVFQQETLSLRISPVSTADRGVYRADFEDASGVVTALCFRVWVWEPVRQPRLEARVLRQERGRCNISLVCTVPGAGNVSYSWSCSGDPAGALEHRPWLHLQVHGDADPTVCCCNASNPGGWSAASADIAAACRAAAPGLFSIVPWWAVAISLGLALATSVALVVTCYWRRKQGKDPPGGHVEQTLTVYKEVDKAQSGQDPTGTSEATTGGNTIYAVICSKTQQGPSRPQEPESCTIYSTVQPTRKVRLPRCDPSPETRVPPVCQPGAGFTVPFVHCLTAGSRSAPQSSPLRRKRLDPALVSTAYVEV</sequence>
<evidence type="ECO:0000256" key="1">
    <source>
        <dbReference type="ARBA" id="ARBA00004370"/>
    </source>
</evidence>
<organism evidence="6 7">
    <name type="scientific">Oceanites oceanicus</name>
    <name type="common">Wilson's storm petrel</name>
    <name type="synonym">Procellaria oceanica</name>
    <dbReference type="NCBI Taxonomy" id="79653"/>
    <lineage>
        <taxon>Eukaryota</taxon>
        <taxon>Metazoa</taxon>
        <taxon>Chordata</taxon>
        <taxon>Craniata</taxon>
        <taxon>Vertebrata</taxon>
        <taxon>Euteleostomi</taxon>
        <taxon>Archelosauria</taxon>
        <taxon>Archosauria</taxon>
        <taxon>Dinosauria</taxon>
        <taxon>Saurischia</taxon>
        <taxon>Theropoda</taxon>
        <taxon>Coelurosauria</taxon>
        <taxon>Aves</taxon>
        <taxon>Neognathae</taxon>
        <taxon>Neoaves</taxon>
        <taxon>Aequornithes</taxon>
        <taxon>Procellariiformes</taxon>
        <taxon>Hydrobatidae</taxon>
        <taxon>Oceanites</taxon>
    </lineage>
</organism>
<evidence type="ECO:0000313" key="7">
    <source>
        <dbReference type="Proteomes" id="UP000569728"/>
    </source>
</evidence>
<dbReference type="PANTHER" id="PTHR12080">
    <property type="entry name" value="SIGNALING LYMPHOCYTIC ACTIVATION MOLECULE"/>
    <property type="match status" value="1"/>
</dbReference>
<dbReference type="OrthoDB" id="9835793at2759"/>
<keyword evidence="2" id="KW-0732">Signal</keyword>
<evidence type="ECO:0000256" key="4">
    <source>
        <dbReference type="ARBA" id="ARBA00023180"/>
    </source>
</evidence>
<comment type="caution">
    <text evidence="6">The sequence shown here is derived from an EMBL/GenBank/DDBJ whole genome shotgun (WGS) entry which is preliminary data.</text>
</comment>
<dbReference type="Proteomes" id="UP000569728">
    <property type="component" value="Unassembled WGS sequence"/>
</dbReference>
<dbReference type="GO" id="GO:0009897">
    <property type="term" value="C:external side of plasma membrane"/>
    <property type="evidence" value="ECO:0007669"/>
    <property type="project" value="TreeGrafter"/>
</dbReference>
<feature type="transmembrane region" description="Helical" evidence="5">
    <location>
        <begin position="211"/>
        <end position="234"/>
    </location>
</feature>
<dbReference type="GO" id="GO:0042288">
    <property type="term" value="F:MHC class I protein binding"/>
    <property type="evidence" value="ECO:0007669"/>
    <property type="project" value="TreeGrafter"/>
</dbReference>